<dbReference type="InterPro" id="IPR044538">
    <property type="entry name" value="Vta1-like"/>
</dbReference>
<feature type="compositionally biased region" description="Polar residues" evidence="3">
    <location>
        <begin position="1"/>
        <end position="11"/>
    </location>
</feature>
<dbReference type="Pfam" id="PF04652">
    <property type="entry name" value="Vta1"/>
    <property type="match status" value="1"/>
</dbReference>
<dbReference type="InterPro" id="IPR023175">
    <property type="entry name" value="Vta1/CALS_N_sf"/>
</dbReference>
<dbReference type="PANTHER" id="PTHR46009">
    <property type="entry name" value="VACUOLAR PROTEIN SORTING-ASSOCIATED PROTEIN VTA1 HOMOLOG"/>
    <property type="match status" value="1"/>
</dbReference>
<dbReference type="GO" id="GO:0032511">
    <property type="term" value="P:late endosome to vacuole transport via multivesicular body sorting pathway"/>
    <property type="evidence" value="ECO:0007669"/>
    <property type="project" value="InterPro"/>
</dbReference>
<accession>A0A426Y4S5</accession>
<dbReference type="InterPro" id="IPR039431">
    <property type="entry name" value="Vta1/CALS_N"/>
</dbReference>
<reference evidence="5 6" key="1">
    <citation type="journal article" date="2014" name="Agronomy (Basel)">
        <title>A Draft Genome Sequence for Ensete ventricosum, the Drought-Tolerant Tree Against Hunger.</title>
        <authorList>
            <person name="Harrison J."/>
            <person name="Moore K.A."/>
            <person name="Paszkiewicz K."/>
            <person name="Jones T."/>
            <person name="Grant M."/>
            <person name="Ambacheew D."/>
            <person name="Muzemil S."/>
            <person name="Studholme D.J."/>
        </authorList>
    </citation>
    <scope>NUCLEOTIDE SEQUENCE [LARGE SCALE GENOMIC DNA]</scope>
</reference>
<protein>
    <recommendedName>
        <fullName evidence="4">Vta1/callose synthase N-terminal domain-containing protein</fullName>
    </recommendedName>
</protein>
<evidence type="ECO:0000313" key="5">
    <source>
        <dbReference type="EMBL" id="RRT46765.1"/>
    </source>
</evidence>
<evidence type="ECO:0000256" key="3">
    <source>
        <dbReference type="SAM" id="MobiDB-lite"/>
    </source>
</evidence>
<keyword evidence="2" id="KW-0472">Membrane</keyword>
<evidence type="ECO:0000256" key="2">
    <source>
        <dbReference type="ARBA" id="ARBA00023136"/>
    </source>
</evidence>
<evidence type="ECO:0000259" key="4">
    <source>
        <dbReference type="Pfam" id="PF04652"/>
    </source>
</evidence>
<dbReference type="PANTHER" id="PTHR46009:SF1">
    <property type="entry name" value="VACUOLAR PROTEIN SORTING-ASSOCIATED PROTEIN VTA1 HOMOLOG"/>
    <property type="match status" value="1"/>
</dbReference>
<dbReference type="Gene3D" id="1.25.40.270">
    <property type="entry name" value="Vacuolar protein sorting-associated protein vta1"/>
    <property type="match status" value="1"/>
</dbReference>
<evidence type="ECO:0000256" key="1">
    <source>
        <dbReference type="ARBA" id="ARBA00004308"/>
    </source>
</evidence>
<name>A0A426Y4S5_ENSVE</name>
<dbReference type="EMBL" id="AMZH03014977">
    <property type="protein sequence ID" value="RRT46765.1"/>
    <property type="molecule type" value="Genomic_DNA"/>
</dbReference>
<evidence type="ECO:0000313" key="6">
    <source>
        <dbReference type="Proteomes" id="UP000287651"/>
    </source>
</evidence>
<feature type="region of interest" description="Disordered" evidence="3">
    <location>
        <begin position="1"/>
        <end position="32"/>
    </location>
</feature>
<sequence>MAGGETSSTPGTGVAPATGPVSGPQALTRRPSTRSAAMATFSMEVFDNEVVPSSLGSIAPILRVASEIEAERPRIAYLCRFYAFEKAHRLDPSSSGRGVRQFKTSLLQRLERVRLPLLFILLSTFQDNTPSLAKRVKKSDAREIESFYQQYYENYVRALDQGEQADRYVLLEFADVLFTILAASLHFLSLDFYYCGQSST</sequence>
<proteinExistence type="predicted"/>
<gene>
    <name evidence="5" type="ORF">B296_00054248</name>
</gene>
<dbReference type="GO" id="GO:0005771">
    <property type="term" value="C:multivesicular body"/>
    <property type="evidence" value="ECO:0007669"/>
    <property type="project" value="TreeGrafter"/>
</dbReference>
<dbReference type="Proteomes" id="UP000287651">
    <property type="component" value="Unassembled WGS sequence"/>
</dbReference>
<dbReference type="AlphaFoldDB" id="A0A426Y4S5"/>
<comment type="caution">
    <text evidence="5">The sequence shown here is derived from an EMBL/GenBank/DDBJ whole genome shotgun (WGS) entry which is preliminary data.</text>
</comment>
<comment type="subcellular location">
    <subcellularLocation>
        <location evidence="1">Endomembrane system</location>
    </subcellularLocation>
</comment>
<organism evidence="5 6">
    <name type="scientific">Ensete ventricosum</name>
    <name type="common">Abyssinian banana</name>
    <name type="synonym">Musa ensete</name>
    <dbReference type="NCBI Taxonomy" id="4639"/>
    <lineage>
        <taxon>Eukaryota</taxon>
        <taxon>Viridiplantae</taxon>
        <taxon>Streptophyta</taxon>
        <taxon>Embryophyta</taxon>
        <taxon>Tracheophyta</taxon>
        <taxon>Spermatophyta</taxon>
        <taxon>Magnoliopsida</taxon>
        <taxon>Liliopsida</taxon>
        <taxon>Zingiberales</taxon>
        <taxon>Musaceae</taxon>
        <taxon>Ensete</taxon>
    </lineage>
</organism>
<feature type="domain" description="Vta1/callose synthase N-terminal" evidence="4">
    <location>
        <begin position="57"/>
        <end position="117"/>
    </location>
</feature>